<dbReference type="AlphaFoldDB" id="A0A7J7JA67"/>
<keyword evidence="8" id="KW-1185">Reference proteome</keyword>
<dbReference type="InterPro" id="IPR050348">
    <property type="entry name" value="Protein-Tyr_Phosphatase"/>
</dbReference>
<dbReference type="OrthoDB" id="10253954at2759"/>
<dbReference type="InterPro" id="IPR000387">
    <property type="entry name" value="Tyr_Pase_dom"/>
</dbReference>
<evidence type="ECO:0000256" key="3">
    <source>
        <dbReference type="ARBA" id="ARBA00022801"/>
    </source>
</evidence>
<evidence type="ECO:0000256" key="1">
    <source>
        <dbReference type="ARBA" id="ARBA00009580"/>
    </source>
</evidence>
<keyword evidence="4" id="KW-0904">Protein phosphatase</keyword>
<dbReference type="Gene3D" id="3.90.190.10">
    <property type="entry name" value="Protein tyrosine phosphatase superfamily"/>
    <property type="match status" value="2"/>
</dbReference>
<evidence type="ECO:0000256" key="2">
    <source>
        <dbReference type="ARBA" id="ARBA00013064"/>
    </source>
</evidence>
<dbReference type="GO" id="GO:0004725">
    <property type="term" value="F:protein tyrosine phosphatase activity"/>
    <property type="evidence" value="ECO:0007669"/>
    <property type="project" value="InterPro"/>
</dbReference>
<dbReference type="CDD" id="cd00047">
    <property type="entry name" value="PTPc"/>
    <property type="match status" value="1"/>
</dbReference>
<keyword evidence="3" id="KW-0378">Hydrolase</keyword>
<organism evidence="7 8">
    <name type="scientific">Bugula neritina</name>
    <name type="common">Brown bryozoan</name>
    <name type="synonym">Sertularia neritina</name>
    <dbReference type="NCBI Taxonomy" id="10212"/>
    <lineage>
        <taxon>Eukaryota</taxon>
        <taxon>Metazoa</taxon>
        <taxon>Spiralia</taxon>
        <taxon>Lophotrochozoa</taxon>
        <taxon>Bryozoa</taxon>
        <taxon>Gymnolaemata</taxon>
        <taxon>Cheilostomatida</taxon>
        <taxon>Flustrina</taxon>
        <taxon>Buguloidea</taxon>
        <taxon>Bugulidae</taxon>
        <taxon>Bugula</taxon>
    </lineage>
</organism>
<dbReference type="InterPro" id="IPR003595">
    <property type="entry name" value="Tyr_Pase_cat"/>
</dbReference>
<comment type="caution">
    <text evidence="7">The sequence shown here is derived from an EMBL/GenBank/DDBJ whole genome shotgun (WGS) entry which is preliminary data.</text>
</comment>
<dbReference type="PROSITE" id="PS50055">
    <property type="entry name" value="TYR_PHOSPHATASE_PTP"/>
    <property type="match status" value="2"/>
</dbReference>
<feature type="domain" description="Tyrosine-protein phosphatase" evidence="5">
    <location>
        <begin position="141"/>
        <end position="333"/>
    </location>
</feature>
<dbReference type="InterPro" id="IPR029021">
    <property type="entry name" value="Prot-tyrosine_phosphatase-like"/>
</dbReference>
<dbReference type="PROSITE" id="PS00383">
    <property type="entry name" value="TYR_PHOSPHATASE_1"/>
    <property type="match status" value="1"/>
</dbReference>
<feature type="domain" description="Tyrosine-protein phosphatase" evidence="5">
    <location>
        <begin position="1"/>
        <end position="109"/>
    </location>
</feature>
<gene>
    <name evidence="7" type="ORF">EB796_018569</name>
</gene>
<name>A0A7J7JA67_BUGNE</name>
<proteinExistence type="inferred from homology"/>
<protein>
    <recommendedName>
        <fullName evidence="2">protein-tyrosine-phosphatase</fullName>
        <ecNumber evidence="2">3.1.3.48</ecNumber>
    </recommendedName>
</protein>
<dbReference type="PROSITE" id="PS50056">
    <property type="entry name" value="TYR_PHOSPHATASE_2"/>
    <property type="match status" value="1"/>
</dbReference>
<reference evidence="7" key="1">
    <citation type="submission" date="2020-06" db="EMBL/GenBank/DDBJ databases">
        <title>Draft genome of Bugula neritina, a colonial animal packing powerful symbionts and potential medicines.</title>
        <authorList>
            <person name="Rayko M."/>
        </authorList>
    </citation>
    <scope>NUCLEOTIDE SEQUENCE [LARGE SCALE GENOMIC DNA]</scope>
    <source>
        <strain evidence="7">Kwan_BN1</strain>
    </source>
</reference>
<dbReference type="PANTHER" id="PTHR19134:SF562">
    <property type="entry name" value="PROTEIN-TYROSINE-PHOSPHATASE"/>
    <property type="match status" value="1"/>
</dbReference>
<evidence type="ECO:0000259" key="6">
    <source>
        <dbReference type="PROSITE" id="PS50056"/>
    </source>
</evidence>
<feature type="domain" description="Tyrosine specific protein phosphatases" evidence="6">
    <location>
        <begin position="29"/>
        <end position="100"/>
    </location>
</feature>
<dbReference type="PRINTS" id="PR00700">
    <property type="entry name" value="PRTYPHPHTASE"/>
</dbReference>
<evidence type="ECO:0000259" key="5">
    <source>
        <dbReference type="PROSITE" id="PS50055"/>
    </source>
</evidence>
<dbReference type="EC" id="3.1.3.48" evidence="2"/>
<dbReference type="EMBL" id="VXIV02002759">
    <property type="protein sequence ID" value="KAF6023120.1"/>
    <property type="molecule type" value="Genomic_DNA"/>
</dbReference>
<dbReference type="InterPro" id="IPR016130">
    <property type="entry name" value="Tyr_Pase_AS"/>
</dbReference>
<comment type="similarity">
    <text evidence="1">Belongs to the protein-tyrosine phosphatase family.</text>
</comment>
<dbReference type="Proteomes" id="UP000593567">
    <property type="component" value="Unassembled WGS sequence"/>
</dbReference>
<accession>A0A7J7JA67</accession>
<dbReference type="Pfam" id="PF00102">
    <property type="entry name" value="Y_phosphatase"/>
    <property type="match status" value="2"/>
</dbReference>
<dbReference type="InterPro" id="IPR000242">
    <property type="entry name" value="PTP_cat"/>
</dbReference>
<sequence length="333" mass="38002">MDNQTRTLSHFNYLSWPDHGVPDDLSSYVAFYFKIKSLVSRSTSPLLIHCSAGVGRTGTYIALEYLIQQAKREEAVDVFGCVEAMRKRRPCMVQKDDQYIFLHEVLAESLAAEGFKCFPLEINDKIDLYKRGETRNQSKSILQEFQHMESRLQNMQFKYTIAQEEDNLGNNRFPDILPCDKYMPFLTNGRGSYINAVFVDSYTSKHQFIATQLPLSNTLSNFWQLIIEQDVKVIVQLEHAEMPFSPMTDLATLSTSLHSLVRGTAEEKKHVRIIPLKIQTSQLEKSIFILQMKAWCDTAEQYPTGEALLSLCGAVDDILKKTDGSKKICVTCL</sequence>
<dbReference type="SMART" id="SM00194">
    <property type="entry name" value="PTPc"/>
    <property type="match status" value="1"/>
</dbReference>
<dbReference type="PANTHER" id="PTHR19134">
    <property type="entry name" value="RECEPTOR-TYPE TYROSINE-PROTEIN PHOSPHATASE"/>
    <property type="match status" value="1"/>
</dbReference>
<evidence type="ECO:0000256" key="4">
    <source>
        <dbReference type="ARBA" id="ARBA00022912"/>
    </source>
</evidence>
<evidence type="ECO:0000313" key="7">
    <source>
        <dbReference type="EMBL" id="KAF6023120.1"/>
    </source>
</evidence>
<dbReference type="SUPFAM" id="SSF52799">
    <property type="entry name" value="(Phosphotyrosine protein) phosphatases II"/>
    <property type="match status" value="2"/>
</dbReference>
<evidence type="ECO:0000313" key="8">
    <source>
        <dbReference type="Proteomes" id="UP000593567"/>
    </source>
</evidence>
<dbReference type="SMART" id="SM00404">
    <property type="entry name" value="PTPc_motif"/>
    <property type="match status" value="1"/>
</dbReference>